<gene>
    <name evidence="1" type="ORF">BJP25_23700</name>
</gene>
<protein>
    <submittedName>
        <fullName evidence="1">Uncharacterized protein</fullName>
    </submittedName>
</protein>
<proteinExistence type="predicted"/>
<comment type="caution">
    <text evidence="1">The sequence shown here is derived from an EMBL/GenBank/DDBJ whole genome shotgun (WGS) entry which is preliminary data.</text>
</comment>
<reference evidence="1 2" key="1">
    <citation type="submission" date="2016-10" db="EMBL/GenBank/DDBJ databases">
        <title>The Draft Genome Sequence of Actinokineospora bangkokensis 44EHWT reveals the biosynthetic pathway of antifungal compounds Thailandins with unusual extender unit butylmalonyl-CoA.</title>
        <authorList>
            <person name="Greule A."/>
            <person name="Intra B."/>
            <person name="Flemming S."/>
            <person name="Rommel M.G."/>
            <person name="Panbangred W."/>
            <person name="Bechthold A."/>
        </authorList>
    </citation>
    <scope>NUCLEOTIDE SEQUENCE [LARGE SCALE GENOMIC DNA]</scope>
    <source>
        <strain evidence="1 2">44EHW</strain>
    </source>
</reference>
<accession>A0A1Q9LIJ4</accession>
<dbReference type="AlphaFoldDB" id="A0A1Q9LIJ4"/>
<organism evidence="1 2">
    <name type="scientific">Actinokineospora bangkokensis</name>
    <dbReference type="NCBI Taxonomy" id="1193682"/>
    <lineage>
        <taxon>Bacteria</taxon>
        <taxon>Bacillati</taxon>
        <taxon>Actinomycetota</taxon>
        <taxon>Actinomycetes</taxon>
        <taxon>Pseudonocardiales</taxon>
        <taxon>Pseudonocardiaceae</taxon>
        <taxon>Actinokineospora</taxon>
    </lineage>
</organism>
<evidence type="ECO:0000313" key="2">
    <source>
        <dbReference type="Proteomes" id="UP000186040"/>
    </source>
</evidence>
<evidence type="ECO:0000313" key="1">
    <source>
        <dbReference type="EMBL" id="OLR91846.1"/>
    </source>
</evidence>
<dbReference type="EMBL" id="MKQR01000018">
    <property type="protein sequence ID" value="OLR91846.1"/>
    <property type="molecule type" value="Genomic_DNA"/>
</dbReference>
<dbReference type="Pfam" id="PF19884">
    <property type="entry name" value="DUF6357"/>
    <property type="match status" value="1"/>
</dbReference>
<name>A0A1Q9LIJ4_9PSEU</name>
<dbReference type="Proteomes" id="UP000186040">
    <property type="component" value="Unassembled WGS sequence"/>
</dbReference>
<dbReference type="InterPro" id="IPR045937">
    <property type="entry name" value="DUF6357"/>
</dbReference>
<sequence length="267" mass="28447">MGEVVHRVVGSPWAPRVVRDGEVLLVEIGVDFNRGYDIREFRFPITVEQFDVLRGNLVRHLLLWRVLEDLCLAAGRSGGGAAPGTVAVQRAIGVVLGGSEDEVEAYFAREGVGWRQLIAHGARPELLNEGKLFAAFEAGARAIGDQDLVWEYDANRDRARRGVTLGPLDTALLKYTGRYLHGGTVPRRVPGAVEPEQLPAVLAVVAKAEATCADVPDSASSAVFAAAVEAALAAHEPALAVDAVATVSFLVFAEAAARHRAAERGRG</sequence>
<keyword evidence="2" id="KW-1185">Reference proteome</keyword>